<gene>
    <name evidence="4" type="ORF">ACFSB2_24240</name>
</gene>
<sequence length="333" mass="35937">MHMQAVRIHAYGTPEVMQLETLSIPTPGSGQALVRVEAASVNFLDIQHRRGDLVKQAFYQQKAGLKMTLPTIIGSQGIGTVESFGPDTANPRVHTGSRVAFFGSSYATHAVVPAAHLIPVPDGISLEEAAAGLNQGFLAYAFTHHTYPVKQGDWCLVQAAAGGLGHLICQIAKLRGGRVIGVTSSAEKADMVKAMGADEVILSQQADIAKEVQRITEGKGVHVVYDGVGKDTFEANLDSLTPGGYLVIYGQSSGYVPPFDLMRLQEKGSLFITRTNGLPYTHEYPTYLQQFATWLKEGKLSIRIDHTYALADAAKAHKAVEQRRSSGRILLLP</sequence>
<dbReference type="InterPro" id="IPR013154">
    <property type="entry name" value="ADH-like_N"/>
</dbReference>
<dbReference type="InterPro" id="IPR011032">
    <property type="entry name" value="GroES-like_sf"/>
</dbReference>
<evidence type="ECO:0000256" key="2">
    <source>
        <dbReference type="ARBA" id="ARBA00023002"/>
    </source>
</evidence>
<dbReference type="RefSeq" id="WP_377945691.1">
    <property type="nucleotide sequence ID" value="NZ_JBHUCX010000099.1"/>
</dbReference>
<dbReference type="InterPro" id="IPR002364">
    <property type="entry name" value="Quin_OxRdtase/zeta-crystal_CS"/>
</dbReference>
<dbReference type="InterPro" id="IPR020843">
    <property type="entry name" value="ER"/>
</dbReference>
<feature type="domain" description="Enoyl reductase (ER)" evidence="3">
    <location>
        <begin position="12"/>
        <end position="331"/>
    </location>
</feature>
<dbReference type="Pfam" id="PF00107">
    <property type="entry name" value="ADH_zinc_N"/>
    <property type="match status" value="1"/>
</dbReference>
<dbReference type="InterPro" id="IPR036291">
    <property type="entry name" value="NAD(P)-bd_dom_sf"/>
</dbReference>
<dbReference type="InterPro" id="IPR013149">
    <property type="entry name" value="ADH-like_C"/>
</dbReference>
<keyword evidence="1" id="KW-0521">NADP</keyword>
<evidence type="ECO:0000313" key="4">
    <source>
        <dbReference type="EMBL" id="MFD1677777.1"/>
    </source>
</evidence>
<dbReference type="SMART" id="SM00829">
    <property type="entry name" value="PKS_ER"/>
    <property type="match status" value="1"/>
</dbReference>
<dbReference type="InterPro" id="IPR047618">
    <property type="entry name" value="QOR-like"/>
</dbReference>
<dbReference type="Gene3D" id="3.40.50.720">
    <property type="entry name" value="NAD(P)-binding Rossmann-like Domain"/>
    <property type="match status" value="1"/>
</dbReference>
<dbReference type="Gene3D" id="3.90.180.10">
    <property type="entry name" value="Medium-chain alcohol dehydrogenases, catalytic domain"/>
    <property type="match status" value="1"/>
</dbReference>
<keyword evidence="2" id="KW-0560">Oxidoreductase</keyword>
<dbReference type="Proteomes" id="UP001597079">
    <property type="component" value="Unassembled WGS sequence"/>
</dbReference>
<proteinExistence type="predicted"/>
<dbReference type="SUPFAM" id="SSF50129">
    <property type="entry name" value="GroES-like"/>
    <property type="match status" value="1"/>
</dbReference>
<reference evidence="5" key="1">
    <citation type="journal article" date="2019" name="Int. J. Syst. Evol. Microbiol.">
        <title>The Global Catalogue of Microorganisms (GCM) 10K type strain sequencing project: providing services to taxonomists for standard genome sequencing and annotation.</title>
        <authorList>
            <consortium name="The Broad Institute Genomics Platform"/>
            <consortium name="The Broad Institute Genome Sequencing Center for Infectious Disease"/>
            <person name="Wu L."/>
            <person name="Ma J."/>
        </authorList>
    </citation>
    <scope>NUCLEOTIDE SEQUENCE [LARGE SCALE GENOMIC DNA]</scope>
    <source>
        <strain evidence="5">CGMCC 1.12286</strain>
    </source>
</reference>
<keyword evidence="5" id="KW-1185">Reference proteome</keyword>
<evidence type="ECO:0000256" key="1">
    <source>
        <dbReference type="ARBA" id="ARBA00022857"/>
    </source>
</evidence>
<dbReference type="PANTHER" id="PTHR48106:SF13">
    <property type="entry name" value="QUINONE OXIDOREDUCTASE-RELATED"/>
    <property type="match status" value="1"/>
</dbReference>
<comment type="caution">
    <text evidence="4">The sequence shown here is derived from an EMBL/GenBank/DDBJ whole genome shotgun (WGS) entry which is preliminary data.</text>
</comment>
<name>A0ABW4JMV5_9BACL</name>
<accession>A0ABW4JMV5</accession>
<dbReference type="CDD" id="cd05286">
    <property type="entry name" value="QOR2"/>
    <property type="match status" value="1"/>
</dbReference>
<dbReference type="PANTHER" id="PTHR48106">
    <property type="entry name" value="QUINONE OXIDOREDUCTASE PIG3-RELATED"/>
    <property type="match status" value="1"/>
</dbReference>
<dbReference type="PROSITE" id="PS01162">
    <property type="entry name" value="QOR_ZETA_CRYSTAL"/>
    <property type="match status" value="1"/>
</dbReference>
<dbReference type="EMBL" id="JBHUCX010000099">
    <property type="protein sequence ID" value="MFD1677777.1"/>
    <property type="molecule type" value="Genomic_DNA"/>
</dbReference>
<dbReference type="Pfam" id="PF08240">
    <property type="entry name" value="ADH_N"/>
    <property type="match status" value="1"/>
</dbReference>
<evidence type="ECO:0000313" key="5">
    <source>
        <dbReference type="Proteomes" id="UP001597079"/>
    </source>
</evidence>
<organism evidence="4 5">
    <name type="scientific">Alicyclobacillus fodiniaquatilis</name>
    <dbReference type="NCBI Taxonomy" id="1661150"/>
    <lineage>
        <taxon>Bacteria</taxon>
        <taxon>Bacillati</taxon>
        <taxon>Bacillota</taxon>
        <taxon>Bacilli</taxon>
        <taxon>Bacillales</taxon>
        <taxon>Alicyclobacillaceae</taxon>
        <taxon>Alicyclobacillus</taxon>
    </lineage>
</organism>
<dbReference type="SUPFAM" id="SSF51735">
    <property type="entry name" value="NAD(P)-binding Rossmann-fold domains"/>
    <property type="match status" value="1"/>
</dbReference>
<protein>
    <submittedName>
        <fullName evidence="4">Quinone oxidoreductase family protein</fullName>
    </submittedName>
</protein>
<evidence type="ECO:0000259" key="3">
    <source>
        <dbReference type="SMART" id="SM00829"/>
    </source>
</evidence>